<accession>A0ABU3KIY8</accession>
<organism evidence="2 3">
    <name type="scientific">Rhodoferax potami</name>
    <dbReference type="NCBI Taxonomy" id="3068338"/>
    <lineage>
        <taxon>Bacteria</taxon>
        <taxon>Pseudomonadati</taxon>
        <taxon>Pseudomonadota</taxon>
        <taxon>Betaproteobacteria</taxon>
        <taxon>Burkholderiales</taxon>
        <taxon>Comamonadaceae</taxon>
        <taxon>Rhodoferax</taxon>
    </lineage>
</organism>
<dbReference type="Gene3D" id="3.60.15.10">
    <property type="entry name" value="Ribonuclease Z/Hydroxyacylglutathione hydrolase-like"/>
    <property type="match status" value="1"/>
</dbReference>
<feature type="domain" description="Metallo-beta-lactamase" evidence="1">
    <location>
        <begin position="105"/>
        <end position="277"/>
    </location>
</feature>
<comment type="caution">
    <text evidence="2">The sequence shown here is derived from an EMBL/GenBank/DDBJ whole genome shotgun (WGS) entry which is preliminary data.</text>
</comment>
<dbReference type="EMBL" id="JAVBIK010000001">
    <property type="protein sequence ID" value="MDT7517735.1"/>
    <property type="molecule type" value="Genomic_DNA"/>
</dbReference>
<dbReference type="RefSeq" id="WP_313873544.1">
    <property type="nucleotide sequence ID" value="NZ_JAVBIK010000001.1"/>
</dbReference>
<name>A0ABU3KIY8_9BURK</name>
<dbReference type="PANTHER" id="PTHR43546">
    <property type="entry name" value="UPF0173 METAL-DEPENDENT HYDROLASE MJ1163-RELATED"/>
    <property type="match status" value="1"/>
</dbReference>
<dbReference type="InterPro" id="IPR001279">
    <property type="entry name" value="Metallo-B-lactamas"/>
</dbReference>
<evidence type="ECO:0000259" key="1">
    <source>
        <dbReference type="Pfam" id="PF12706"/>
    </source>
</evidence>
<evidence type="ECO:0000313" key="3">
    <source>
        <dbReference type="Proteomes" id="UP001321700"/>
    </source>
</evidence>
<evidence type="ECO:0000313" key="2">
    <source>
        <dbReference type="EMBL" id="MDT7517735.1"/>
    </source>
</evidence>
<dbReference type="Proteomes" id="UP001321700">
    <property type="component" value="Unassembled WGS sequence"/>
</dbReference>
<keyword evidence="3" id="KW-1185">Reference proteome</keyword>
<dbReference type="InterPro" id="IPR036866">
    <property type="entry name" value="RibonucZ/Hydroxyglut_hydro"/>
</dbReference>
<sequence length="333" mass="36132">MRIKWILGTLVACLAIGASTLAWLLSHPPGMEGVKSLRWPTASAPLAPLKVRFLGVATVLLDDGETALLTDGFFSRPDKLTVFLRKVEPDVQAITEGLQRAGITGSASRLAAVIPLHSHYDHAMDAPEVARQTGALLMGSGSTLMVGQGWGLPPDRMKLAQLHTPYRFGRFTVTLYPALHTPTGFTGGVIEQPLKPPVRATDYLEGQSYAMHIAHEGRTLLITGTAGFVPGALQGVRADVVLLGIGAMGPRSPEHKLAYWNETVRTVGARRVIPIHWDDFWIPSTQPMQPMPRPLDDFEASMAFLERQGAAEGVNIRLPAAWTPMDVFDGLPR</sequence>
<dbReference type="InterPro" id="IPR050114">
    <property type="entry name" value="UPF0173_UPF0282_UlaG_hydrolase"/>
</dbReference>
<protein>
    <submittedName>
        <fullName evidence="2">MBL fold metallo-hydrolase</fullName>
    </submittedName>
</protein>
<proteinExistence type="predicted"/>
<gene>
    <name evidence="2" type="ORF">RAE19_03105</name>
</gene>
<reference evidence="2 3" key="1">
    <citation type="submission" date="2023-08" db="EMBL/GenBank/DDBJ databases">
        <title>Rhodoferax potami sp. nov. and Rhodoferax mekongensis sp. nov., isolated from the Mekong River in Thailand.</title>
        <authorList>
            <person name="Kitikhun S."/>
            <person name="Charoenyingcharoen P."/>
            <person name="Siriarchawattana P."/>
            <person name="Likhitrattanapisal S."/>
            <person name="Nilsakha T."/>
            <person name="Chanpet A."/>
            <person name="Rattanawaree P."/>
            <person name="Ingsriswang S."/>
        </authorList>
    </citation>
    <scope>NUCLEOTIDE SEQUENCE [LARGE SCALE GENOMIC DNA]</scope>
    <source>
        <strain evidence="2 3">TBRC 17660</strain>
    </source>
</reference>
<dbReference type="SUPFAM" id="SSF56281">
    <property type="entry name" value="Metallo-hydrolase/oxidoreductase"/>
    <property type="match status" value="1"/>
</dbReference>
<dbReference type="PANTHER" id="PTHR43546:SF3">
    <property type="entry name" value="UPF0173 METAL-DEPENDENT HYDROLASE MJ1163"/>
    <property type="match status" value="1"/>
</dbReference>
<dbReference type="Pfam" id="PF12706">
    <property type="entry name" value="Lactamase_B_2"/>
    <property type="match status" value="1"/>
</dbReference>